<dbReference type="PROSITE" id="PS51063">
    <property type="entry name" value="HTH_CRP_2"/>
    <property type="match status" value="1"/>
</dbReference>
<dbReference type="Gene3D" id="2.60.120.10">
    <property type="entry name" value="Jelly Rolls"/>
    <property type="match status" value="1"/>
</dbReference>
<dbReference type="PROSITE" id="PS50042">
    <property type="entry name" value="CNMP_BINDING_3"/>
    <property type="match status" value="1"/>
</dbReference>
<evidence type="ECO:0000313" key="7">
    <source>
        <dbReference type="Proteomes" id="UP000264036"/>
    </source>
</evidence>
<gene>
    <name evidence="6" type="ORF">DD666_13620</name>
</gene>
<evidence type="ECO:0000259" key="4">
    <source>
        <dbReference type="PROSITE" id="PS50042"/>
    </source>
</evidence>
<dbReference type="GO" id="GO:0005829">
    <property type="term" value="C:cytosol"/>
    <property type="evidence" value="ECO:0007669"/>
    <property type="project" value="TreeGrafter"/>
</dbReference>
<dbReference type="InterPro" id="IPR050397">
    <property type="entry name" value="Env_Response_Regulators"/>
</dbReference>
<keyword evidence="2" id="KW-0238">DNA-binding</keyword>
<dbReference type="InterPro" id="IPR018335">
    <property type="entry name" value="Tscrpt_reg_HTH_Crp-type_CS"/>
</dbReference>
<dbReference type="AlphaFoldDB" id="A0A356LHF7"/>
<name>A0A356LHF7_9BURK</name>
<dbReference type="GO" id="GO:0003677">
    <property type="term" value="F:DNA binding"/>
    <property type="evidence" value="ECO:0007669"/>
    <property type="project" value="UniProtKB-KW"/>
</dbReference>
<evidence type="ECO:0000256" key="2">
    <source>
        <dbReference type="ARBA" id="ARBA00023125"/>
    </source>
</evidence>
<dbReference type="Pfam" id="PF13545">
    <property type="entry name" value="HTH_Crp_2"/>
    <property type="match status" value="1"/>
</dbReference>
<dbReference type="InterPro" id="IPR036390">
    <property type="entry name" value="WH_DNA-bd_sf"/>
</dbReference>
<dbReference type="InterPro" id="IPR012318">
    <property type="entry name" value="HTH_CRP"/>
</dbReference>
<dbReference type="InterPro" id="IPR000595">
    <property type="entry name" value="cNMP-bd_dom"/>
</dbReference>
<evidence type="ECO:0000259" key="5">
    <source>
        <dbReference type="PROSITE" id="PS51063"/>
    </source>
</evidence>
<dbReference type="PANTHER" id="PTHR24567">
    <property type="entry name" value="CRP FAMILY TRANSCRIPTIONAL REGULATORY PROTEIN"/>
    <property type="match status" value="1"/>
</dbReference>
<feature type="domain" description="Cyclic nucleotide-binding" evidence="4">
    <location>
        <begin position="60"/>
        <end position="134"/>
    </location>
</feature>
<dbReference type="SUPFAM" id="SSF46785">
    <property type="entry name" value="Winged helix' DNA-binding domain"/>
    <property type="match status" value="1"/>
</dbReference>
<dbReference type="InterPro" id="IPR018490">
    <property type="entry name" value="cNMP-bd_dom_sf"/>
</dbReference>
<dbReference type="SUPFAM" id="SSF51206">
    <property type="entry name" value="cAMP-binding domain-like"/>
    <property type="match status" value="1"/>
</dbReference>
<dbReference type="PRINTS" id="PR00034">
    <property type="entry name" value="HTHCRP"/>
</dbReference>
<proteinExistence type="predicted"/>
<dbReference type="PROSITE" id="PS00042">
    <property type="entry name" value="HTH_CRP_1"/>
    <property type="match status" value="1"/>
</dbReference>
<dbReference type="Proteomes" id="UP000264036">
    <property type="component" value="Unassembled WGS sequence"/>
</dbReference>
<dbReference type="Pfam" id="PF00027">
    <property type="entry name" value="cNMP_binding"/>
    <property type="match status" value="1"/>
</dbReference>
<dbReference type="SMART" id="SM00419">
    <property type="entry name" value="HTH_CRP"/>
    <property type="match status" value="1"/>
</dbReference>
<dbReference type="PANTHER" id="PTHR24567:SF75">
    <property type="entry name" value="FUMARATE AND NITRATE REDUCTION REGULATORY PROTEIN"/>
    <property type="match status" value="1"/>
</dbReference>
<keyword evidence="1" id="KW-0805">Transcription regulation</keyword>
<dbReference type="CDD" id="cd00038">
    <property type="entry name" value="CAP_ED"/>
    <property type="match status" value="1"/>
</dbReference>
<reference evidence="6 7" key="1">
    <citation type="journal article" date="2018" name="Nat. Biotechnol.">
        <title>A standardized bacterial taxonomy based on genome phylogeny substantially revises the tree of life.</title>
        <authorList>
            <person name="Parks D.H."/>
            <person name="Chuvochina M."/>
            <person name="Waite D.W."/>
            <person name="Rinke C."/>
            <person name="Skarshewski A."/>
            <person name="Chaumeil P.A."/>
            <person name="Hugenholtz P."/>
        </authorList>
    </citation>
    <scope>NUCLEOTIDE SEQUENCE [LARGE SCALE GENOMIC DNA]</scope>
    <source>
        <strain evidence="6">UBA10707</strain>
    </source>
</reference>
<dbReference type="InterPro" id="IPR014710">
    <property type="entry name" value="RmlC-like_jellyroll"/>
</dbReference>
<dbReference type="FunFam" id="1.10.10.10:FF:000028">
    <property type="entry name" value="Fumarate/nitrate reduction transcriptional regulator Fnr"/>
    <property type="match status" value="1"/>
</dbReference>
<dbReference type="GO" id="GO:0003700">
    <property type="term" value="F:DNA-binding transcription factor activity"/>
    <property type="evidence" value="ECO:0007669"/>
    <property type="project" value="InterPro"/>
</dbReference>
<organism evidence="6 7">
    <name type="scientific">Advenella kashmirensis</name>
    <dbReference type="NCBI Taxonomy" id="310575"/>
    <lineage>
        <taxon>Bacteria</taxon>
        <taxon>Pseudomonadati</taxon>
        <taxon>Pseudomonadota</taxon>
        <taxon>Betaproteobacteria</taxon>
        <taxon>Burkholderiales</taxon>
        <taxon>Alcaligenaceae</taxon>
    </lineage>
</organism>
<evidence type="ECO:0000313" key="6">
    <source>
        <dbReference type="EMBL" id="HBP30443.1"/>
    </source>
</evidence>
<dbReference type="Gene3D" id="1.10.10.10">
    <property type="entry name" value="Winged helix-like DNA-binding domain superfamily/Winged helix DNA-binding domain"/>
    <property type="match status" value="1"/>
</dbReference>
<dbReference type="CDD" id="cd00092">
    <property type="entry name" value="HTH_CRP"/>
    <property type="match status" value="1"/>
</dbReference>
<dbReference type="InterPro" id="IPR036388">
    <property type="entry name" value="WH-like_DNA-bd_sf"/>
</dbReference>
<sequence length="288" mass="32566">MSCHCKPPVRLQYPIIKTTIYRRSGIFDCYQGHAHTMIKHQLLNKDSVYCNTCVLGHICVPQGLNAQDATRLNELVKERIRIPKGTLFFKAGDRLTALYAIRSGSMKLQLENESGHMQITGFVFAGEIIGLDALAENVHVSNAIAMEDTEVCVIRMSDLSYLSKEIPALAYRVTRLMSQEISRSHSMVLSLGAMRSEQRLAAFLINLSQRFSCLGYSGSEYVLRMSREEIGNYLGLTLETVSRLLSRFAKEGLIRIHQREVRILDFNGLQTLIQNENMHRADLRKALA</sequence>
<evidence type="ECO:0000256" key="1">
    <source>
        <dbReference type="ARBA" id="ARBA00023015"/>
    </source>
</evidence>
<comment type="caution">
    <text evidence="6">The sequence shown here is derived from an EMBL/GenBank/DDBJ whole genome shotgun (WGS) entry which is preliminary data.</text>
</comment>
<accession>A0A356LHF7</accession>
<protein>
    <submittedName>
        <fullName evidence="6">Transcriptional regulator</fullName>
    </submittedName>
</protein>
<feature type="domain" description="HTH crp-type" evidence="5">
    <location>
        <begin position="194"/>
        <end position="267"/>
    </location>
</feature>
<keyword evidence="3" id="KW-0804">Transcription</keyword>
<dbReference type="SMART" id="SM00100">
    <property type="entry name" value="cNMP"/>
    <property type="match status" value="1"/>
</dbReference>
<dbReference type="EMBL" id="DOEK01000029">
    <property type="protein sequence ID" value="HBP30443.1"/>
    <property type="molecule type" value="Genomic_DNA"/>
</dbReference>
<evidence type="ECO:0000256" key="3">
    <source>
        <dbReference type="ARBA" id="ARBA00023163"/>
    </source>
</evidence>